<keyword evidence="4" id="KW-1185">Reference proteome</keyword>
<gene>
    <name evidence="3" type="ORF">OSB04_015600</name>
</gene>
<dbReference type="EMBL" id="JARYMX010000004">
    <property type="protein sequence ID" value="KAJ9551555.1"/>
    <property type="molecule type" value="Genomic_DNA"/>
</dbReference>
<accession>A0AA38WGP7</accession>
<dbReference type="Pfam" id="PF03732">
    <property type="entry name" value="Retrotrans_gag"/>
    <property type="match status" value="1"/>
</dbReference>
<feature type="compositionally biased region" description="Polar residues" evidence="1">
    <location>
        <begin position="401"/>
        <end position="412"/>
    </location>
</feature>
<dbReference type="CDD" id="cd00303">
    <property type="entry name" value="retropepsin_like"/>
    <property type="match status" value="1"/>
</dbReference>
<dbReference type="InterPro" id="IPR021109">
    <property type="entry name" value="Peptidase_aspartic_dom_sf"/>
</dbReference>
<dbReference type="Gene3D" id="2.40.70.10">
    <property type="entry name" value="Acid Proteases"/>
    <property type="match status" value="1"/>
</dbReference>
<feature type="region of interest" description="Disordered" evidence="1">
    <location>
        <begin position="371"/>
        <end position="412"/>
    </location>
</feature>
<evidence type="ECO:0000256" key="1">
    <source>
        <dbReference type="SAM" id="MobiDB-lite"/>
    </source>
</evidence>
<dbReference type="InterPro" id="IPR005162">
    <property type="entry name" value="Retrotrans_gag_dom"/>
</dbReference>
<comment type="caution">
    <text evidence="3">The sequence shown here is derived from an EMBL/GenBank/DDBJ whole genome shotgun (WGS) entry which is preliminary data.</text>
</comment>
<dbReference type="PANTHER" id="PTHR33223:SF3">
    <property type="match status" value="1"/>
</dbReference>
<sequence length="755" mass="85375">MPRSSRTGSPLSIDLEIERTAKRLRKQAKLRKKLGEGPSSPGVNIWQDINLSSDSDEENKEKQKKEEEEKLSEMGDENERTLRELATHDVAQVPICIRYPQGNDNFVLKTGLVHLLPSYHGLESEDPNKHLKEFHVVCLSMKPHEVTDDLIKLKAFPFSLKDRAKDWLYSLPPGSVTTWNQMARLFLDKFFPASKAATLRREICSIKQRDVETLHEYWERFKHLCVSCPQHGISEQLLLQYFYEGLLPMERKMIDAASGGAIFNKTPTQVRALITTMAENSQHFSVRGDMRREPQKVNEVNVGSIESRLYDLTNLVKQLVVGKEQVKACGICTRVDHPTDACPQLQEDVLVSPEDVNAIGGFQGQQPQQRFYNSNFGPQRPPQQFQQRQFQQPYQQRASFDPNQATSSSSGTSLEDIVKSLAINTQQFQQETRTNIQNLMAQNQSLVAQQKHLETQVGQLALSVGRIEAQGKLPSQTEAPQKLNVSMVTVKDEKMVGRSRFRSEFEDKMSKFVIPPPFPERFKQLQEENKMEAIPEAIKDISQVDQEIVQEVVQEVKSEEKQLAIVDEEDDVLIEEDTSPVKQTKLPPKCEDPGEFSIPCRIDNVLIERALLDLGSDVNIMPLSIFNFLDVGSLKETTSIIQLANGHDVLPKGMIEDVLVYIDKLAFSIDFYVLDMIAGSPDIYDVIVLGRPFMKASKTIIDMDKDIITMEVDGNKVVFVAESTNEHPSGVSFEHFAGSPNPCVQKYFAATNHEG</sequence>
<dbReference type="PANTHER" id="PTHR33223">
    <property type="entry name" value="CCHC-TYPE DOMAIN-CONTAINING PROTEIN"/>
    <property type="match status" value="1"/>
</dbReference>
<dbReference type="AlphaFoldDB" id="A0AA38WGP7"/>
<feature type="domain" description="Retrotransposon gag" evidence="2">
    <location>
        <begin position="154"/>
        <end position="247"/>
    </location>
</feature>
<evidence type="ECO:0000313" key="3">
    <source>
        <dbReference type="EMBL" id="KAJ9551555.1"/>
    </source>
</evidence>
<organism evidence="3 4">
    <name type="scientific">Centaurea solstitialis</name>
    <name type="common">yellow star-thistle</name>
    <dbReference type="NCBI Taxonomy" id="347529"/>
    <lineage>
        <taxon>Eukaryota</taxon>
        <taxon>Viridiplantae</taxon>
        <taxon>Streptophyta</taxon>
        <taxon>Embryophyta</taxon>
        <taxon>Tracheophyta</taxon>
        <taxon>Spermatophyta</taxon>
        <taxon>Magnoliopsida</taxon>
        <taxon>eudicotyledons</taxon>
        <taxon>Gunneridae</taxon>
        <taxon>Pentapetalae</taxon>
        <taxon>asterids</taxon>
        <taxon>campanulids</taxon>
        <taxon>Asterales</taxon>
        <taxon>Asteraceae</taxon>
        <taxon>Carduoideae</taxon>
        <taxon>Cardueae</taxon>
        <taxon>Centaureinae</taxon>
        <taxon>Centaurea</taxon>
    </lineage>
</organism>
<evidence type="ECO:0000259" key="2">
    <source>
        <dbReference type="Pfam" id="PF03732"/>
    </source>
</evidence>
<evidence type="ECO:0000313" key="4">
    <source>
        <dbReference type="Proteomes" id="UP001172457"/>
    </source>
</evidence>
<name>A0AA38WGP7_9ASTR</name>
<protein>
    <recommendedName>
        <fullName evidence="2">Retrotransposon gag domain-containing protein</fullName>
    </recommendedName>
</protein>
<feature type="compositionally biased region" description="Basic and acidic residues" evidence="1">
    <location>
        <begin position="59"/>
        <end position="77"/>
    </location>
</feature>
<dbReference type="Proteomes" id="UP001172457">
    <property type="component" value="Chromosome 4"/>
</dbReference>
<proteinExistence type="predicted"/>
<reference evidence="3" key="1">
    <citation type="submission" date="2023-03" db="EMBL/GenBank/DDBJ databases">
        <title>Chromosome-scale reference genome and RAD-based genetic map of yellow starthistle (Centaurea solstitialis) reveal putative structural variation and QTLs associated with invader traits.</title>
        <authorList>
            <person name="Reatini B."/>
            <person name="Cang F.A."/>
            <person name="Jiang Q."/>
            <person name="Mckibben M.T.W."/>
            <person name="Barker M.S."/>
            <person name="Rieseberg L.H."/>
            <person name="Dlugosch K.M."/>
        </authorList>
    </citation>
    <scope>NUCLEOTIDE SEQUENCE</scope>
    <source>
        <strain evidence="3">CAN-66</strain>
        <tissue evidence="3">Leaf</tissue>
    </source>
</reference>
<feature type="compositionally biased region" description="Low complexity" evidence="1">
    <location>
        <begin position="382"/>
        <end position="397"/>
    </location>
</feature>
<dbReference type="SUPFAM" id="SSF50630">
    <property type="entry name" value="Acid proteases"/>
    <property type="match status" value="1"/>
</dbReference>
<feature type="region of interest" description="Disordered" evidence="1">
    <location>
        <begin position="27"/>
        <end position="77"/>
    </location>
</feature>